<evidence type="ECO:0008006" key="3">
    <source>
        <dbReference type="Google" id="ProtNLM"/>
    </source>
</evidence>
<dbReference type="RefSeq" id="WP_264882620.1">
    <property type="nucleotide sequence ID" value="NZ_JAPDOB010000002.1"/>
</dbReference>
<evidence type="ECO:0000313" key="1">
    <source>
        <dbReference type="EMBL" id="MCW3797995.1"/>
    </source>
</evidence>
<reference evidence="1 2" key="1">
    <citation type="submission" date="2022-10" db="EMBL/GenBank/DDBJ databases">
        <title>Sphingomonas sp.</title>
        <authorList>
            <person name="Jin C."/>
        </authorList>
    </citation>
    <scope>NUCLEOTIDE SEQUENCE [LARGE SCALE GENOMIC DNA]</scope>
    <source>
        <strain evidence="1 2">BN140010</strain>
    </source>
</reference>
<sequence>MGPAQAQGDATKPTGYYIHTLAERVVDHLPAGPLYWRVETLPASRATSLAATNRYALAANVAGRHWLFTLGPRGKATAGARKFAEIGPIPTVTAARFLLRINHAGGPPGSRTPVHTHPGAEAIYVLKGRISQRTPTGKNQASAGQTLNAHAPGMVMQLESSGPADLEQLVMFVVDADRPFSPAASF</sequence>
<name>A0ABT3JGX4_9SPHN</name>
<dbReference type="Proteomes" id="UP001526246">
    <property type="component" value="Unassembled WGS sequence"/>
</dbReference>
<gene>
    <name evidence="1" type="ORF">OMW55_09290</name>
</gene>
<organism evidence="1 2">
    <name type="scientific">Sphingomonas arvum</name>
    <dbReference type="NCBI Taxonomy" id="2992113"/>
    <lineage>
        <taxon>Bacteria</taxon>
        <taxon>Pseudomonadati</taxon>
        <taxon>Pseudomonadota</taxon>
        <taxon>Alphaproteobacteria</taxon>
        <taxon>Sphingomonadales</taxon>
        <taxon>Sphingomonadaceae</taxon>
        <taxon>Sphingomonas</taxon>
    </lineage>
</organism>
<dbReference type="InterPro" id="IPR011051">
    <property type="entry name" value="RmlC_Cupin_sf"/>
</dbReference>
<protein>
    <recommendedName>
        <fullName evidence="3">Cupin domain-containing protein</fullName>
    </recommendedName>
</protein>
<accession>A0ABT3JGX4</accession>
<proteinExistence type="predicted"/>
<keyword evidence="2" id="KW-1185">Reference proteome</keyword>
<dbReference type="SUPFAM" id="SSF51182">
    <property type="entry name" value="RmlC-like cupins"/>
    <property type="match status" value="1"/>
</dbReference>
<dbReference type="EMBL" id="JAPDOB010000002">
    <property type="protein sequence ID" value="MCW3797995.1"/>
    <property type="molecule type" value="Genomic_DNA"/>
</dbReference>
<dbReference type="InterPro" id="IPR014710">
    <property type="entry name" value="RmlC-like_jellyroll"/>
</dbReference>
<dbReference type="Gene3D" id="2.60.120.10">
    <property type="entry name" value="Jelly Rolls"/>
    <property type="match status" value="1"/>
</dbReference>
<comment type="caution">
    <text evidence="1">The sequence shown here is derived from an EMBL/GenBank/DDBJ whole genome shotgun (WGS) entry which is preliminary data.</text>
</comment>
<evidence type="ECO:0000313" key="2">
    <source>
        <dbReference type="Proteomes" id="UP001526246"/>
    </source>
</evidence>